<reference evidence="6" key="1">
    <citation type="submission" date="2022-11" db="UniProtKB">
        <authorList>
            <consortium name="WormBaseParasite"/>
        </authorList>
    </citation>
    <scope>IDENTIFICATION</scope>
</reference>
<evidence type="ECO:0000313" key="5">
    <source>
        <dbReference type="Proteomes" id="UP000887574"/>
    </source>
</evidence>
<comment type="catalytic activity">
    <reaction evidence="4">
        <text>alpha,alpha-trehalose + H2O = alpha-D-glucose + beta-D-glucose</text>
        <dbReference type="Rhea" id="RHEA:32675"/>
        <dbReference type="ChEBI" id="CHEBI:15377"/>
        <dbReference type="ChEBI" id="CHEBI:15903"/>
        <dbReference type="ChEBI" id="CHEBI:16551"/>
        <dbReference type="ChEBI" id="CHEBI:17925"/>
        <dbReference type="EC" id="3.2.1.28"/>
    </reaction>
</comment>
<keyword evidence="4" id="KW-0326">Glycosidase</keyword>
<dbReference type="PRINTS" id="PR00744">
    <property type="entry name" value="GLHYDRLASE37"/>
</dbReference>
<keyword evidence="5" id="KW-1185">Reference proteome</keyword>
<dbReference type="SUPFAM" id="SSF48208">
    <property type="entry name" value="Six-hairpin glycosidases"/>
    <property type="match status" value="1"/>
</dbReference>
<dbReference type="InterPro" id="IPR001661">
    <property type="entry name" value="Glyco_hydro_37"/>
</dbReference>
<evidence type="ECO:0000256" key="3">
    <source>
        <dbReference type="ARBA" id="ARBA00019905"/>
    </source>
</evidence>
<dbReference type="EC" id="3.2.1.28" evidence="2 4"/>
<dbReference type="PANTHER" id="PTHR23403:SF12">
    <property type="entry name" value="TREHALASE"/>
    <property type="match status" value="1"/>
</dbReference>
<dbReference type="GO" id="GO:0004555">
    <property type="term" value="F:alpha,alpha-trehalase activity"/>
    <property type="evidence" value="ECO:0007669"/>
    <property type="project" value="UniProtKB-EC"/>
</dbReference>
<dbReference type="WBParaSite" id="jg16664">
    <property type="protein sequence ID" value="jg16664"/>
    <property type="gene ID" value="jg16664"/>
</dbReference>
<dbReference type="Pfam" id="PF01204">
    <property type="entry name" value="Trehalase"/>
    <property type="match status" value="1"/>
</dbReference>
<dbReference type="PANTHER" id="PTHR23403">
    <property type="entry name" value="TREHALASE"/>
    <property type="match status" value="1"/>
</dbReference>
<evidence type="ECO:0000256" key="4">
    <source>
        <dbReference type="RuleBase" id="RU361180"/>
    </source>
</evidence>
<proteinExistence type="inferred from homology"/>
<evidence type="ECO:0000313" key="6">
    <source>
        <dbReference type="WBParaSite" id="jg16664"/>
    </source>
</evidence>
<sequence>MFQYFQYRATMKFPRPESYREDMELVHGLETDAEREQMWSNVASAAETGWDFPRDGWFAQEGPDLHDMKSIRTWSIVPVDLNAFMCINMRILASFYEISGDFKRFQEYQARYEK</sequence>
<dbReference type="Gene3D" id="1.50.10.10">
    <property type="match status" value="1"/>
</dbReference>
<evidence type="ECO:0000256" key="2">
    <source>
        <dbReference type="ARBA" id="ARBA00012757"/>
    </source>
</evidence>
<accession>A0A915D7W0</accession>
<dbReference type="GO" id="GO:0005993">
    <property type="term" value="P:trehalose catabolic process"/>
    <property type="evidence" value="ECO:0007669"/>
    <property type="project" value="TreeGrafter"/>
</dbReference>
<keyword evidence="4" id="KW-0378">Hydrolase</keyword>
<dbReference type="AlphaFoldDB" id="A0A915D7W0"/>
<dbReference type="InterPro" id="IPR012341">
    <property type="entry name" value="6hp_glycosidase-like_sf"/>
</dbReference>
<protein>
    <recommendedName>
        <fullName evidence="3 4">Trehalase</fullName>
        <ecNumber evidence="2 4">3.2.1.28</ecNumber>
    </recommendedName>
    <alternativeName>
        <fullName evidence="4">Alpha-trehalose glucohydrolase</fullName>
    </alternativeName>
</protein>
<dbReference type="InterPro" id="IPR008928">
    <property type="entry name" value="6-hairpin_glycosidase_sf"/>
</dbReference>
<dbReference type="Proteomes" id="UP000887574">
    <property type="component" value="Unplaced"/>
</dbReference>
<evidence type="ECO:0000256" key="1">
    <source>
        <dbReference type="ARBA" id="ARBA00005615"/>
    </source>
</evidence>
<name>A0A915D7W0_9BILA</name>
<organism evidence="5 6">
    <name type="scientific">Ditylenchus dipsaci</name>
    <dbReference type="NCBI Taxonomy" id="166011"/>
    <lineage>
        <taxon>Eukaryota</taxon>
        <taxon>Metazoa</taxon>
        <taxon>Ecdysozoa</taxon>
        <taxon>Nematoda</taxon>
        <taxon>Chromadorea</taxon>
        <taxon>Rhabditida</taxon>
        <taxon>Tylenchina</taxon>
        <taxon>Tylenchomorpha</taxon>
        <taxon>Sphaerularioidea</taxon>
        <taxon>Anguinidae</taxon>
        <taxon>Anguininae</taxon>
        <taxon>Ditylenchus</taxon>
    </lineage>
</organism>
<comment type="similarity">
    <text evidence="1 4">Belongs to the glycosyl hydrolase 37 family.</text>
</comment>